<name>A0A8T9Q364_9BACT</name>
<dbReference type="Proteomes" id="UP000831796">
    <property type="component" value="Chromosome"/>
</dbReference>
<dbReference type="KEGG" id="hcu:MUN79_23100"/>
<sequence length="279" mass="29472">MVRRLLKTLGLWFGLLGALPGMTQTLALREYTIANGLPQSVIYAICQDGTGRLWAGTQGGLCVFDGQQFRVYDGRQGLADNHVRAVAAAPDGTIWLGHEYGGVAWVRQGKVGRCHLPGMAPTLHARRIWLGPGGVVWVATEGQGLLRLRCGPRDTTLTRLGRTQGLPSDNVRFVAPGPAGQLWVATDAGLSVLDAATGHLLDAPRRALPPVLQVGSVNSFFRVSDTLFWVATTNGLLRLSGGHRGACAASAPKRACAPPTCGEFCKTVPAGCGPPPPRA</sequence>
<dbReference type="EMBL" id="CP095046">
    <property type="protein sequence ID" value="UOQ71475.1"/>
    <property type="molecule type" value="Genomic_DNA"/>
</dbReference>
<gene>
    <name evidence="1" type="ORF">MUN79_23100</name>
</gene>
<dbReference type="Pfam" id="PF07494">
    <property type="entry name" value="Reg_prop"/>
    <property type="match status" value="1"/>
</dbReference>
<keyword evidence="2" id="KW-1185">Reference proteome</keyword>
<proteinExistence type="predicted"/>
<dbReference type="SUPFAM" id="SSF63829">
    <property type="entry name" value="Calcium-dependent phosphotriesterase"/>
    <property type="match status" value="1"/>
</dbReference>
<evidence type="ECO:0000313" key="1">
    <source>
        <dbReference type="EMBL" id="UOQ71475.1"/>
    </source>
</evidence>
<dbReference type="InterPro" id="IPR015943">
    <property type="entry name" value="WD40/YVTN_repeat-like_dom_sf"/>
</dbReference>
<dbReference type="InterPro" id="IPR011110">
    <property type="entry name" value="Reg_prop"/>
</dbReference>
<evidence type="ECO:0000313" key="2">
    <source>
        <dbReference type="Proteomes" id="UP000831796"/>
    </source>
</evidence>
<organism evidence="1 2">
    <name type="scientific">Hymenobacter cellulosilyticus</name>
    <dbReference type="NCBI Taxonomy" id="2932248"/>
    <lineage>
        <taxon>Bacteria</taxon>
        <taxon>Pseudomonadati</taxon>
        <taxon>Bacteroidota</taxon>
        <taxon>Cytophagia</taxon>
        <taxon>Cytophagales</taxon>
        <taxon>Hymenobacteraceae</taxon>
        <taxon>Hymenobacter</taxon>
    </lineage>
</organism>
<dbReference type="AlphaFoldDB" id="A0A8T9Q364"/>
<dbReference type="Gene3D" id="2.130.10.10">
    <property type="entry name" value="YVTN repeat-like/Quinoprotein amine dehydrogenase"/>
    <property type="match status" value="1"/>
</dbReference>
<accession>A0A8T9Q364</accession>
<reference evidence="1" key="1">
    <citation type="submission" date="2022-04" db="EMBL/GenBank/DDBJ databases">
        <title>Hymenobacter sp. isolated from the air.</title>
        <authorList>
            <person name="Won M."/>
            <person name="Lee C.-M."/>
            <person name="Woen H.-Y."/>
            <person name="Kwon S.-W."/>
        </authorList>
    </citation>
    <scope>NUCLEOTIDE SEQUENCE</scope>
    <source>
        <strain evidence="1">5116S-3</strain>
    </source>
</reference>
<protein>
    <submittedName>
        <fullName evidence="1">Uncharacterized protein</fullName>
    </submittedName>
</protein>
<dbReference type="RefSeq" id="WP_244674882.1">
    <property type="nucleotide sequence ID" value="NZ_CP095046.1"/>
</dbReference>